<gene>
    <name evidence="2" type="ORF">ICC18_20425</name>
</gene>
<evidence type="ECO:0000313" key="3">
    <source>
        <dbReference type="Proteomes" id="UP000650466"/>
    </source>
</evidence>
<dbReference type="AlphaFoldDB" id="A0A926KSG4"/>
<dbReference type="Proteomes" id="UP000650466">
    <property type="component" value="Unassembled WGS sequence"/>
</dbReference>
<feature type="region of interest" description="Disordered" evidence="1">
    <location>
        <begin position="14"/>
        <end position="53"/>
    </location>
</feature>
<sequence>MSTADNNDVISHAINAAQANADDSESKEQVEQLSSQLNQAGATSQADDATAQQ</sequence>
<dbReference type="EMBL" id="JACVVD010000007">
    <property type="protein sequence ID" value="MBD0382488.1"/>
    <property type="molecule type" value="Genomic_DNA"/>
</dbReference>
<keyword evidence="3" id="KW-1185">Reference proteome</keyword>
<proteinExistence type="predicted"/>
<name>A0A926KSG4_9BACL</name>
<dbReference type="RefSeq" id="WP_188176266.1">
    <property type="nucleotide sequence ID" value="NZ_JACVVD010000007.1"/>
</dbReference>
<reference evidence="2" key="1">
    <citation type="submission" date="2020-09" db="EMBL/GenBank/DDBJ databases">
        <title>Draft Genome Sequence of Paenibacillus sp. WST5.</title>
        <authorList>
            <person name="Bao Z."/>
        </authorList>
    </citation>
    <scope>NUCLEOTIDE SEQUENCE</scope>
    <source>
        <strain evidence="2">WST5</strain>
    </source>
</reference>
<organism evidence="2 3">
    <name type="scientific">Paenibacillus sedimenti</name>
    <dbReference type="NCBI Taxonomy" id="2770274"/>
    <lineage>
        <taxon>Bacteria</taxon>
        <taxon>Bacillati</taxon>
        <taxon>Bacillota</taxon>
        <taxon>Bacilli</taxon>
        <taxon>Bacillales</taxon>
        <taxon>Paenibacillaceae</taxon>
        <taxon>Paenibacillus</taxon>
    </lineage>
</organism>
<accession>A0A926KSG4</accession>
<comment type="caution">
    <text evidence="2">The sequence shown here is derived from an EMBL/GenBank/DDBJ whole genome shotgun (WGS) entry which is preliminary data.</text>
</comment>
<evidence type="ECO:0000313" key="2">
    <source>
        <dbReference type="EMBL" id="MBD0382488.1"/>
    </source>
</evidence>
<protein>
    <submittedName>
        <fullName evidence="2">Uncharacterized protein</fullName>
    </submittedName>
</protein>
<evidence type="ECO:0000256" key="1">
    <source>
        <dbReference type="SAM" id="MobiDB-lite"/>
    </source>
</evidence>
<feature type="compositionally biased region" description="Low complexity" evidence="1">
    <location>
        <begin position="39"/>
        <end position="53"/>
    </location>
</feature>